<name>V5NEI7_9VIRU</name>
<accession>V5NEI7</accession>
<evidence type="ECO:0000259" key="2">
    <source>
        <dbReference type="Pfam" id="PF08762"/>
    </source>
</evidence>
<dbReference type="InterPro" id="IPR029053">
    <property type="entry name" value="Viral_coat"/>
</dbReference>
<sequence>MNTQQINTKIYGSMGLSGTFKLRLNWNSDPTIQGLYVFAYIPPNVTPTTVGATNRNVAMWLTGCPHVIVNISRDTSAELIVPYVGETPFFPMVPDGKYFRFGTQLGSYIMCPIHPVESTESPLTVRVTYYFAMDNVKTMGNIGIHAKLQASAVLAATVEAAKKEKLVSKATSSISNWLNNNKSTGFLGSLSRGAGWLFGGASKIADLLGMSKPTSMKAIQPVVSLPFSDCTTADQTFSGYQVAQSTDHGLSNLTIDDRQVDPMIIKNAFRTELLPYELIVSKTHQPGDKLLEIPLLPSQWYTRAEGIRNWHTHFSYYSQLFKFWRGGIHLHVQPVCTKFHSTRIRVVYSPYNNNNASEIYDTMSYTYSWVVDISDPDTWSIIIPFVSINAFCSTDFSAGSIFFFLENDLVSPDNVPSSIELAIFAEPADDFEYACPDHVRLPLWWWRDQDAPLWPNSGRPSTYAENGFQINQYEHHADLQSHPQLTRDIKTTTSDSNVMTFIDKTPKSSLAHQMTIGDPIRSFSSVIKRMFPCYELNGTVPDTHNSLRVSSRPAMNGFKVEPPTINRIKGDFITKLAATYVFFRGGMRFGSQNFGESIIQYAMRSPYRSTESAAQCIETGVPIAYTLIDIPVGLVDPVKFEMPYYEPQQCINMWKDNHFMSTSAAIYYPGGIQPSTRILRSVADDFQMGFLVGAPPC</sequence>
<dbReference type="SUPFAM" id="SSF88633">
    <property type="entry name" value="Positive stranded ssRNA viruses"/>
    <property type="match status" value="3"/>
</dbReference>
<dbReference type="InterPro" id="IPR014872">
    <property type="entry name" value="Dicistrovirus_capsid-polyPr_C"/>
</dbReference>
<dbReference type="InterPro" id="IPR001676">
    <property type="entry name" value="Picornavirus_capsid"/>
</dbReference>
<evidence type="ECO:0000259" key="1">
    <source>
        <dbReference type="Pfam" id="PF00073"/>
    </source>
</evidence>
<feature type="domain" description="Picornavirus capsid" evidence="1">
    <location>
        <begin position="24"/>
        <end position="98"/>
    </location>
</feature>
<feature type="domain" description="Picornavirus capsid" evidence="1">
    <location>
        <begin position="311"/>
        <end position="393"/>
    </location>
</feature>
<dbReference type="EMBL" id="KF510029">
    <property type="protein sequence ID" value="AHA86925.2"/>
    <property type="molecule type" value="Genomic_RNA"/>
</dbReference>
<dbReference type="CDD" id="cd00205">
    <property type="entry name" value="rhv_like"/>
    <property type="match status" value="1"/>
</dbReference>
<reference evidence="3" key="1">
    <citation type="journal article" date="2015" name="Genome Announc.">
        <title>Draft Genome Sequence of Laverivirus UC1, a Dicistrovirus-Like RNA Virus Featuring an Unusual Genome Organization.</title>
        <authorList>
            <person name="Greninger A.L."/>
            <person name="DeRisi J.L."/>
        </authorList>
    </citation>
    <scope>NUCLEOTIDE SEQUENCE</scope>
</reference>
<organism evidence="3">
    <name type="scientific">Laverivirus UC1</name>
    <dbReference type="NCBI Taxonomy" id="1424634"/>
    <lineage>
        <taxon>Viruses</taxon>
    </lineage>
</organism>
<dbReference type="Pfam" id="PF00073">
    <property type="entry name" value="Rhv"/>
    <property type="match status" value="2"/>
</dbReference>
<dbReference type="InterPro" id="IPR033703">
    <property type="entry name" value="Rhv-like"/>
</dbReference>
<evidence type="ECO:0000313" key="3">
    <source>
        <dbReference type="EMBL" id="AHA86925.2"/>
    </source>
</evidence>
<dbReference type="Gene3D" id="2.60.120.20">
    <property type="match status" value="3"/>
</dbReference>
<proteinExistence type="predicted"/>
<protein>
    <submittedName>
        <fullName evidence="3">Gp1</fullName>
    </submittedName>
</protein>
<feature type="domain" description="Dicistrovirus capsid-polyprotein C-terminal" evidence="2">
    <location>
        <begin position="514"/>
        <end position="697"/>
    </location>
</feature>
<dbReference type="GO" id="GO:0005198">
    <property type="term" value="F:structural molecule activity"/>
    <property type="evidence" value="ECO:0007669"/>
    <property type="project" value="InterPro"/>
</dbReference>
<dbReference type="Pfam" id="PF08762">
    <property type="entry name" value="CRPV_capsid"/>
    <property type="match status" value="1"/>
</dbReference>
<feature type="unsure residue" description="I or L" evidence="3">
    <location>
        <position position="634"/>
    </location>
</feature>